<proteinExistence type="predicted"/>
<dbReference type="Proteomes" id="UP000293568">
    <property type="component" value="Chromosome"/>
</dbReference>
<accession>A0A4P6ETZ4</accession>
<reference evidence="1 2" key="1">
    <citation type="submission" date="2019-01" db="EMBL/GenBank/DDBJ databases">
        <title>Genome sequencing of strain FW100M-2.</title>
        <authorList>
            <person name="Heo J."/>
            <person name="Kim S.-J."/>
            <person name="Kim J.-S."/>
            <person name="Hong S.-B."/>
            <person name="Kwon S.-W."/>
        </authorList>
    </citation>
    <scope>NUCLEOTIDE SEQUENCE [LARGE SCALE GENOMIC DNA]</scope>
    <source>
        <strain evidence="1 2">FW100M-2</strain>
    </source>
</reference>
<dbReference type="AlphaFoldDB" id="A0A4P6ETZ4"/>
<organism evidence="1 2">
    <name type="scientific">Paenibacillus protaetiae</name>
    <dbReference type="NCBI Taxonomy" id="2509456"/>
    <lineage>
        <taxon>Bacteria</taxon>
        <taxon>Bacillati</taxon>
        <taxon>Bacillota</taxon>
        <taxon>Bacilli</taxon>
        <taxon>Bacillales</taxon>
        <taxon>Paenibacillaceae</taxon>
        <taxon>Paenibacillus</taxon>
    </lineage>
</organism>
<keyword evidence="2" id="KW-1185">Reference proteome</keyword>
<protein>
    <submittedName>
        <fullName evidence="1">Uncharacterized protein</fullName>
    </submittedName>
</protein>
<dbReference type="KEGG" id="pprt:ET464_05580"/>
<evidence type="ECO:0000313" key="1">
    <source>
        <dbReference type="EMBL" id="QAY65935.1"/>
    </source>
</evidence>
<dbReference type="OrthoDB" id="2360619at2"/>
<dbReference type="EMBL" id="CP035492">
    <property type="protein sequence ID" value="QAY65935.1"/>
    <property type="molecule type" value="Genomic_DNA"/>
</dbReference>
<name>A0A4P6ETZ4_9BACL</name>
<evidence type="ECO:0000313" key="2">
    <source>
        <dbReference type="Proteomes" id="UP000293568"/>
    </source>
</evidence>
<gene>
    <name evidence="1" type="ORF">ET464_05580</name>
</gene>
<dbReference type="RefSeq" id="WP_129438980.1">
    <property type="nucleotide sequence ID" value="NZ_CP035492.1"/>
</dbReference>
<sequence>MLTFDQKLEIALSFPELSRSDVSMGRVNFQFDGSAYDRKNVIYHLHKNGNGYVYAGLLSGYETDDKGLVNIRDYSAEELRLIIEASIRSLSEAPETAAPSARSARKTNKKARLQLWANKDGQTLQLKHEDELWFIYAGLNLDMVFESFEEAEQYLLEEGFSIAPEPPEHS</sequence>